<dbReference type="InterPro" id="IPR002893">
    <property type="entry name" value="Znf_MYND"/>
</dbReference>
<accession>C1MRG1</accession>
<evidence type="ECO:0000256" key="2">
    <source>
        <dbReference type="ARBA" id="ARBA00022771"/>
    </source>
</evidence>
<dbReference type="Pfam" id="PF08238">
    <property type="entry name" value="Sel1"/>
    <property type="match status" value="3"/>
</dbReference>
<dbReference type="InterPro" id="IPR011990">
    <property type="entry name" value="TPR-like_helical_dom_sf"/>
</dbReference>
<dbReference type="PANTHER" id="PTHR11102:SF160">
    <property type="entry name" value="ERAD-ASSOCIATED E3 UBIQUITIN-PROTEIN LIGASE COMPONENT HRD3"/>
    <property type="match status" value="1"/>
</dbReference>
<reference evidence="7 8" key="1">
    <citation type="journal article" date="2009" name="Science">
        <title>Green evolution and dynamic adaptations revealed by genomes of the marine picoeukaryotes Micromonas.</title>
        <authorList>
            <person name="Worden A.Z."/>
            <person name="Lee J.H."/>
            <person name="Mock T."/>
            <person name="Rouze P."/>
            <person name="Simmons M.P."/>
            <person name="Aerts A.L."/>
            <person name="Allen A.E."/>
            <person name="Cuvelier M.L."/>
            <person name="Derelle E."/>
            <person name="Everett M.V."/>
            <person name="Foulon E."/>
            <person name="Grimwood J."/>
            <person name="Gundlach H."/>
            <person name="Henrissat B."/>
            <person name="Napoli C."/>
            <person name="McDonald S.M."/>
            <person name="Parker M.S."/>
            <person name="Rombauts S."/>
            <person name="Salamov A."/>
            <person name="Von Dassow P."/>
            <person name="Badger J.H."/>
            <person name="Coutinho P.M."/>
            <person name="Demir E."/>
            <person name="Dubchak I."/>
            <person name="Gentemann C."/>
            <person name="Eikrem W."/>
            <person name="Gready J.E."/>
            <person name="John U."/>
            <person name="Lanier W."/>
            <person name="Lindquist E.A."/>
            <person name="Lucas S."/>
            <person name="Mayer K.F."/>
            <person name="Moreau H."/>
            <person name="Not F."/>
            <person name="Otillar R."/>
            <person name="Panaud O."/>
            <person name="Pangilinan J."/>
            <person name="Paulsen I."/>
            <person name="Piegu B."/>
            <person name="Poliakov A."/>
            <person name="Robbens S."/>
            <person name="Schmutz J."/>
            <person name="Toulza E."/>
            <person name="Wyss T."/>
            <person name="Zelensky A."/>
            <person name="Zhou K."/>
            <person name="Armbrust E.V."/>
            <person name="Bhattacharya D."/>
            <person name="Goodenough U.W."/>
            <person name="Van de Peer Y."/>
            <person name="Grigoriev I.V."/>
        </authorList>
    </citation>
    <scope>NUCLEOTIDE SEQUENCE [LARGE SCALE GENOMIC DNA]</scope>
    <source>
        <strain evidence="7 8">CCMP1545</strain>
    </source>
</reference>
<keyword evidence="2 5" id="KW-0863">Zinc-finger</keyword>
<organism evidence="8">
    <name type="scientific">Micromonas pusilla (strain CCMP1545)</name>
    <name type="common">Picoplanktonic green alga</name>
    <dbReference type="NCBI Taxonomy" id="564608"/>
    <lineage>
        <taxon>Eukaryota</taxon>
        <taxon>Viridiplantae</taxon>
        <taxon>Chlorophyta</taxon>
        <taxon>Mamiellophyceae</taxon>
        <taxon>Mamiellales</taxon>
        <taxon>Mamiellaceae</taxon>
        <taxon>Micromonas</taxon>
    </lineage>
</organism>
<evidence type="ECO:0000313" key="7">
    <source>
        <dbReference type="EMBL" id="EEH58252.1"/>
    </source>
</evidence>
<evidence type="ECO:0000256" key="1">
    <source>
        <dbReference type="ARBA" id="ARBA00022723"/>
    </source>
</evidence>
<evidence type="ECO:0000256" key="4">
    <source>
        <dbReference type="ARBA" id="ARBA00038101"/>
    </source>
</evidence>
<evidence type="ECO:0000259" key="6">
    <source>
        <dbReference type="PROSITE" id="PS50865"/>
    </source>
</evidence>
<dbReference type="RefSeq" id="XP_003058301.1">
    <property type="nucleotide sequence ID" value="XM_003058255.1"/>
</dbReference>
<keyword evidence="8" id="KW-1185">Reference proteome</keyword>
<keyword evidence="1" id="KW-0479">Metal-binding</keyword>
<dbReference type="PANTHER" id="PTHR11102">
    <property type="entry name" value="SEL-1-LIKE PROTEIN"/>
    <property type="match status" value="1"/>
</dbReference>
<dbReference type="AlphaFoldDB" id="C1MRG1"/>
<sequence>MPLKAHEINKRIKRAKRGCAESAWALYEHFEVEFPREAFDDPERKSYLELAADNGHVHAQSIVSEFRFREGILGVSVTNVPLSAEQSESKVKEAVAWCLKVVNNEREFGEDEKGFKLSASHRLGIIYSQGLGGVEQNLETAFKWFKKGMCTDGDYLTVDVQNNCQLARMYWDGEGCEKDVVAAERHWVQAVETFDYMKDDLGKVGSLTAVPITEAHEDSKERLAQLRASKTILINAINRESDLRYAADELEAFVNATCEDHTARDTLHHVARCVMHGRCGLKKNLRLAKDLMKACVRNDPSNEDAEKDLESMRRCVTCGTHSRRTCELCMGPNYCCKDCQRHDWKVGRGGDGDGDDRHELTCPRHITAMPPSAFAVNRTESRTGGGGNIARRLPGARLSDLFEAEYNE</sequence>
<gene>
    <name evidence="7" type="ORF">MICPUCDRAFT_39537</name>
</gene>
<name>C1MRG1_MICPC</name>
<dbReference type="GO" id="GO:0008270">
    <property type="term" value="F:zinc ion binding"/>
    <property type="evidence" value="ECO:0007669"/>
    <property type="project" value="UniProtKB-KW"/>
</dbReference>
<dbReference type="Proteomes" id="UP000001876">
    <property type="component" value="Unassembled WGS sequence"/>
</dbReference>
<keyword evidence="3" id="KW-0862">Zinc</keyword>
<evidence type="ECO:0000313" key="8">
    <source>
        <dbReference type="Proteomes" id="UP000001876"/>
    </source>
</evidence>
<dbReference type="SMART" id="SM00671">
    <property type="entry name" value="SEL1"/>
    <property type="match status" value="2"/>
</dbReference>
<protein>
    <submittedName>
        <fullName evidence="7">Predicted protein</fullName>
    </submittedName>
</protein>
<dbReference type="PROSITE" id="PS50865">
    <property type="entry name" value="ZF_MYND_2"/>
    <property type="match status" value="1"/>
</dbReference>
<dbReference type="GeneID" id="9683360"/>
<dbReference type="EMBL" id="GG663738">
    <property type="protein sequence ID" value="EEH58252.1"/>
    <property type="molecule type" value="Genomic_DNA"/>
</dbReference>
<dbReference type="KEGG" id="mpp:MICPUCDRAFT_39537"/>
<dbReference type="InterPro" id="IPR006597">
    <property type="entry name" value="Sel1-like"/>
</dbReference>
<proteinExistence type="inferred from homology"/>
<dbReference type="Gene3D" id="1.25.40.10">
    <property type="entry name" value="Tetratricopeptide repeat domain"/>
    <property type="match status" value="1"/>
</dbReference>
<dbReference type="InterPro" id="IPR050767">
    <property type="entry name" value="Sel1_AlgK"/>
</dbReference>
<comment type="similarity">
    <text evidence="4">Belongs to the sel-1 family.</text>
</comment>
<dbReference type="Gene3D" id="6.10.140.2220">
    <property type="match status" value="1"/>
</dbReference>
<evidence type="ECO:0000256" key="3">
    <source>
        <dbReference type="ARBA" id="ARBA00022833"/>
    </source>
</evidence>
<feature type="domain" description="MYND-type" evidence="6">
    <location>
        <begin position="315"/>
        <end position="362"/>
    </location>
</feature>
<dbReference type="SUPFAM" id="SSF81901">
    <property type="entry name" value="HCP-like"/>
    <property type="match status" value="1"/>
</dbReference>
<dbReference type="SUPFAM" id="SSF144232">
    <property type="entry name" value="HIT/MYND zinc finger-like"/>
    <property type="match status" value="1"/>
</dbReference>
<evidence type="ECO:0000256" key="5">
    <source>
        <dbReference type="PROSITE-ProRule" id="PRU00134"/>
    </source>
</evidence>